<organism evidence="2 3">
    <name type="scientific">Nannocystis punicea</name>
    <dbReference type="NCBI Taxonomy" id="2995304"/>
    <lineage>
        <taxon>Bacteria</taxon>
        <taxon>Pseudomonadati</taxon>
        <taxon>Myxococcota</taxon>
        <taxon>Polyangia</taxon>
        <taxon>Nannocystales</taxon>
        <taxon>Nannocystaceae</taxon>
        <taxon>Nannocystis</taxon>
    </lineage>
</organism>
<evidence type="ECO:0000313" key="3">
    <source>
        <dbReference type="Proteomes" id="UP001164459"/>
    </source>
</evidence>
<dbReference type="EMBL" id="CP114040">
    <property type="protein sequence ID" value="WAS93878.1"/>
    <property type="molecule type" value="Genomic_DNA"/>
</dbReference>
<accession>A0ABY7H3L5</accession>
<proteinExistence type="predicted"/>
<dbReference type="PROSITE" id="PS51257">
    <property type="entry name" value="PROKAR_LIPOPROTEIN"/>
    <property type="match status" value="1"/>
</dbReference>
<dbReference type="RefSeq" id="WP_269036227.1">
    <property type="nucleotide sequence ID" value="NZ_CP114040.1"/>
</dbReference>
<name>A0ABY7H3L5_9BACT</name>
<keyword evidence="3" id="KW-1185">Reference proteome</keyword>
<reference evidence="2" key="1">
    <citation type="submission" date="2022-11" db="EMBL/GenBank/DDBJ databases">
        <title>Minimal conservation of predation-associated metabolite biosynthetic gene clusters underscores biosynthetic potential of Myxococcota including descriptions for ten novel species: Archangium lansinium sp. nov., Myxococcus landrumus sp. nov., Nannocystis bai.</title>
        <authorList>
            <person name="Ahearne A."/>
            <person name="Stevens C."/>
            <person name="Dowd S."/>
        </authorList>
    </citation>
    <scope>NUCLEOTIDE SEQUENCE</scope>
    <source>
        <strain evidence="2">Fl3</strain>
    </source>
</reference>
<evidence type="ECO:0008006" key="4">
    <source>
        <dbReference type="Google" id="ProtNLM"/>
    </source>
</evidence>
<evidence type="ECO:0000313" key="2">
    <source>
        <dbReference type="EMBL" id="WAS93878.1"/>
    </source>
</evidence>
<feature type="region of interest" description="Disordered" evidence="1">
    <location>
        <begin position="256"/>
        <end position="298"/>
    </location>
</feature>
<feature type="compositionally biased region" description="Basic and acidic residues" evidence="1">
    <location>
        <begin position="273"/>
        <end position="298"/>
    </location>
</feature>
<gene>
    <name evidence="2" type="ORF">O0S08_47710</name>
</gene>
<dbReference type="Proteomes" id="UP001164459">
    <property type="component" value="Chromosome"/>
</dbReference>
<protein>
    <recommendedName>
        <fullName evidence="4">Lipoprotein</fullName>
    </recommendedName>
</protein>
<evidence type="ECO:0000256" key="1">
    <source>
        <dbReference type="SAM" id="MobiDB-lite"/>
    </source>
</evidence>
<sequence>MRRLQVLCLTALMALGGCDGGEAKKAEATKATPATETKSAEVVPPANNLPDAAELLAKVVEASGGAAKLDAIKSFYQEMQVEILGAGISGAGKTWSKGDDFYMEVTLPGVGVTTGGGKAGKLWTLDPIQGLRELTGKEAAMNEMGASLNIAHDWKRFFDKAETTKIEEVGGKKFAEVTLTASKSGNTVTLRIDLGDNRVVSQRLKQFSSMGEIPVEVTLSDYREQDGVWFAFEQVADMKLQKLKTVTTKLELNVPVDETKFPLPGSEPPADAKAPDAKADAKGSDTKADAKGPAEAKK</sequence>